<dbReference type="Proteomes" id="UP000197050">
    <property type="component" value="Chromosome"/>
</dbReference>
<name>A0A1Z3U4Q8_BREVE</name>
<dbReference type="EMBL" id="CP022048">
    <property type="protein sequence ID" value="ASE38269.1"/>
    <property type="molecule type" value="Genomic_DNA"/>
</dbReference>
<evidence type="ECO:0000256" key="1">
    <source>
        <dbReference type="SAM" id="SignalP"/>
    </source>
</evidence>
<evidence type="ECO:0008006" key="4">
    <source>
        <dbReference type="Google" id="ProtNLM"/>
    </source>
</evidence>
<dbReference type="AlphaFoldDB" id="A0A1Z3U4Q8"/>
<gene>
    <name evidence="2" type="ORF">CEP68_01395</name>
</gene>
<evidence type="ECO:0000313" key="3">
    <source>
        <dbReference type="Proteomes" id="UP000197050"/>
    </source>
</evidence>
<feature type="chain" id="PRO_5012057340" description="Lipoprotein" evidence="1">
    <location>
        <begin position="19"/>
        <end position="131"/>
    </location>
</feature>
<organism evidence="2 3">
    <name type="scientific">Brevundimonas vesicularis</name>
    <name type="common">Pseudomonas vesicularis</name>
    <dbReference type="NCBI Taxonomy" id="41276"/>
    <lineage>
        <taxon>Bacteria</taxon>
        <taxon>Pseudomonadati</taxon>
        <taxon>Pseudomonadota</taxon>
        <taxon>Alphaproteobacteria</taxon>
        <taxon>Caulobacterales</taxon>
        <taxon>Caulobacteraceae</taxon>
        <taxon>Brevundimonas</taxon>
    </lineage>
</organism>
<dbReference type="KEGG" id="bvc:CEP68_01395"/>
<proteinExistence type="predicted"/>
<accession>A0A1Z3U4Q8</accession>
<evidence type="ECO:0000313" key="2">
    <source>
        <dbReference type="EMBL" id="ASE38269.1"/>
    </source>
</evidence>
<dbReference type="GeneID" id="34014166"/>
<sequence length="131" mass="13762">MIVGLGGLLALALLASLASEPKTQTVRVEGADLADMQCVVVAMETAGVDEAQNVATVSNVTFYMGKLAGRGNVTRWDRVLVAYRSGLSDAERVKMVEDHGVRCSLEVLMASMGFAQLALSDAAAAVEKSED</sequence>
<dbReference type="RefSeq" id="WP_088582169.1">
    <property type="nucleotide sequence ID" value="NZ_CP022048.2"/>
</dbReference>
<keyword evidence="1" id="KW-0732">Signal</keyword>
<reference evidence="3" key="1">
    <citation type="submission" date="2017-06" db="EMBL/GenBank/DDBJ databases">
        <title>FDA dAtabase for Regulatory Grade micrObial Sequences (FDA-ARGOS): Supporting development and validation of Infectious Disease Dx tests.</title>
        <authorList>
            <person name="Minogue T."/>
            <person name="Wolcott M."/>
            <person name="Wasieloski L."/>
            <person name="Aguilar W."/>
            <person name="Moore D."/>
            <person name="Tallon L."/>
            <person name="Sadzewicz L."/>
            <person name="Sengamalay N."/>
            <person name="Ott S."/>
            <person name="Godinez A."/>
            <person name="Nagaraj S."/>
            <person name="Nadendla S."/>
            <person name="Geyer C."/>
            <person name="Sichtig H."/>
        </authorList>
    </citation>
    <scope>NUCLEOTIDE SEQUENCE [LARGE SCALE GENOMIC DNA]</scope>
    <source>
        <strain evidence="3">FDAARGOS_289</strain>
    </source>
</reference>
<protein>
    <recommendedName>
        <fullName evidence="4">Lipoprotein</fullName>
    </recommendedName>
</protein>
<feature type="signal peptide" evidence="1">
    <location>
        <begin position="1"/>
        <end position="18"/>
    </location>
</feature>